<dbReference type="HOGENOM" id="CLU_2216705_0_0_1"/>
<dbReference type="EMBL" id="CM000138">
    <property type="protein sequence ID" value="EEE54406.1"/>
    <property type="molecule type" value="Genomic_DNA"/>
</dbReference>
<proteinExistence type="predicted"/>
<gene>
    <name evidence="1" type="ORF">OsJ_01432</name>
</gene>
<accession>B9EVQ7</accession>
<dbReference type="PANTHER" id="PTHR34953">
    <property type="entry name" value="ALPHA/BETA HYDROLASE RELATED PROTEIN"/>
    <property type="match status" value="1"/>
</dbReference>
<sequence>MAEKRLLLPVALTMTQKHGGGEKVWARPWRSSSRAGDASFVEAIVAQARVFDFRSSLVDLLTVSAARALLILCEQSTPAPLLVLSLSLVAELTSTGDVAAVAAAMTWEQEGRPHAAGLRRLSTSCHG</sequence>
<dbReference type="PANTHER" id="PTHR34953:SF2">
    <property type="entry name" value="EXPRESSED PROTEIN"/>
    <property type="match status" value="1"/>
</dbReference>
<dbReference type="Proteomes" id="UP000007752">
    <property type="component" value="Chromosome 1"/>
</dbReference>
<organism evidence="1">
    <name type="scientific">Oryza sativa subsp. japonica</name>
    <name type="common">Rice</name>
    <dbReference type="NCBI Taxonomy" id="39947"/>
    <lineage>
        <taxon>Eukaryota</taxon>
        <taxon>Viridiplantae</taxon>
        <taxon>Streptophyta</taxon>
        <taxon>Embryophyta</taxon>
        <taxon>Tracheophyta</taxon>
        <taxon>Spermatophyta</taxon>
        <taxon>Magnoliopsida</taxon>
        <taxon>Liliopsida</taxon>
        <taxon>Poales</taxon>
        <taxon>Poaceae</taxon>
        <taxon>BOP clade</taxon>
        <taxon>Oryzoideae</taxon>
        <taxon>Oryzeae</taxon>
        <taxon>Oryzinae</taxon>
        <taxon>Oryza</taxon>
        <taxon>Oryza sativa</taxon>
    </lineage>
</organism>
<reference evidence="1" key="2">
    <citation type="submission" date="2008-12" db="EMBL/GenBank/DDBJ databases">
        <title>Improved gene annotation of the rice (Oryza sativa) genomes.</title>
        <authorList>
            <person name="Wang J."/>
            <person name="Li R."/>
            <person name="Fan W."/>
            <person name="Huang Q."/>
            <person name="Zhang J."/>
            <person name="Zhou Y."/>
            <person name="Hu Y."/>
            <person name="Zi S."/>
            <person name="Li J."/>
            <person name="Ni P."/>
            <person name="Zheng H."/>
            <person name="Zhang Y."/>
            <person name="Zhao M."/>
            <person name="Hao Q."/>
            <person name="McDermott J."/>
            <person name="Samudrala R."/>
            <person name="Kristiansen K."/>
            <person name="Wong G.K.-S."/>
        </authorList>
    </citation>
    <scope>NUCLEOTIDE SEQUENCE</scope>
</reference>
<evidence type="ECO:0000313" key="1">
    <source>
        <dbReference type="EMBL" id="EEE54406.1"/>
    </source>
</evidence>
<name>B9EVQ7_ORYSJ</name>
<reference evidence="1" key="1">
    <citation type="journal article" date="2005" name="PLoS Biol.">
        <title>The genomes of Oryza sativa: a history of duplications.</title>
        <authorList>
            <person name="Yu J."/>
            <person name="Wang J."/>
            <person name="Lin W."/>
            <person name="Li S."/>
            <person name="Li H."/>
            <person name="Zhou J."/>
            <person name="Ni P."/>
            <person name="Dong W."/>
            <person name="Hu S."/>
            <person name="Zeng C."/>
            <person name="Zhang J."/>
            <person name="Zhang Y."/>
            <person name="Li R."/>
            <person name="Xu Z."/>
            <person name="Li S."/>
            <person name="Li X."/>
            <person name="Zheng H."/>
            <person name="Cong L."/>
            <person name="Lin L."/>
            <person name="Yin J."/>
            <person name="Geng J."/>
            <person name="Li G."/>
            <person name="Shi J."/>
            <person name="Liu J."/>
            <person name="Lv H."/>
            <person name="Li J."/>
            <person name="Wang J."/>
            <person name="Deng Y."/>
            <person name="Ran L."/>
            <person name="Shi X."/>
            <person name="Wang X."/>
            <person name="Wu Q."/>
            <person name="Li C."/>
            <person name="Ren X."/>
            <person name="Wang J."/>
            <person name="Wang X."/>
            <person name="Li D."/>
            <person name="Liu D."/>
            <person name="Zhang X."/>
            <person name="Ji Z."/>
            <person name="Zhao W."/>
            <person name="Sun Y."/>
            <person name="Zhang Z."/>
            <person name="Bao J."/>
            <person name="Han Y."/>
            <person name="Dong L."/>
            <person name="Ji J."/>
            <person name="Chen P."/>
            <person name="Wu S."/>
            <person name="Liu J."/>
            <person name="Xiao Y."/>
            <person name="Bu D."/>
            <person name="Tan J."/>
            <person name="Yang L."/>
            <person name="Ye C."/>
            <person name="Zhang J."/>
            <person name="Xu J."/>
            <person name="Zhou Y."/>
            <person name="Yu Y."/>
            <person name="Zhang B."/>
            <person name="Zhuang S."/>
            <person name="Wei H."/>
            <person name="Liu B."/>
            <person name="Lei M."/>
            <person name="Yu H."/>
            <person name="Li Y."/>
            <person name="Xu H."/>
            <person name="Wei S."/>
            <person name="He X."/>
            <person name="Fang L."/>
            <person name="Zhang Z."/>
            <person name="Zhang Y."/>
            <person name="Huang X."/>
            <person name="Su Z."/>
            <person name="Tong W."/>
            <person name="Li J."/>
            <person name="Tong Z."/>
            <person name="Li S."/>
            <person name="Ye J."/>
            <person name="Wang L."/>
            <person name="Fang L."/>
            <person name="Lei T."/>
            <person name="Chen C."/>
            <person name="Chen H."/>
            <person name="Xu Z."/>
            <person name="Li H."/>
            <person name="Huang H."/>
            <person name="Zhang F."/>
            <person name="Xu H."/>
            <person name="Li N."/>
            <person name="Zhao C."/>
            <person name="Li S."/>
            <person name="Dong L."/>
            <person name="Huang Y."/>
            <person name="Li L."/>
            <person name="Xi Y."/>
            <person name="Qi Q."/>
            <person name="Li W."/>
            <person name="Zhang B."/>
            <person name="Hu W."/>
            <person name="Zhang Y."/>
            <person name="Tian X."/>
            <person name="Jiao Y."/>
            <person name="Liang X."/>
            <person name="Jin J."/>
            <person name="Gao L."/>
            <person name="Zheng W."/>
            <person name="Hao B."/>
            <person name="Liu S."/>
            <person name="Wang W."/>
            <person name="Yuan L."/>
            <person name="Cao M."/>
            <person name="McDermott J."/>
            <person name="Samudrala R."/>
            <person name="Wang J."/>
            <person name="Wong G.K."/>
            <person name="Yang H."/>
        </authorList>
    </citation>
    <scope>NUCLEOTIDE SEQUENCE [LARGE SCALE GENOMIC DNA]</scope>
</reference>
<protein>
    <submittedName>
        <fullName evidence="1">Uncharacterized protein</fullName>
    </submittedName>
</protein>
<dbReference type="AlphaFoldDB" id="B9EVQ7"/>